<dbReference type="EMBL" id="RJTM01000102">
    <property type="protein sequence ID" value="RNL83725.1"/>
    <property type="molecule type" value="Genomic_DNA"/>
</dbReference>
<dbReference type="InterPro" id="IPR024311">
    <property type="entry name" value="Lipocalin-like"/>
</dbReference>
<sequence>MTNRFIKEEIVGTWKLLSWVYYDNDNKPVHYFGESVEGILMYDKSGLMNAQLMRPERPLFNSTSINSGTQEEIRMAFDGYLAYYGKYEETRPGEIVHTVEGSLLPNWIGSKQVRYARVEGDELLIYTPPIPSQQGEVVFYLKWVRISG</sequence>
<dbReference type="Pfam" id="PF13924">
    <property type="entry name" value="Lipocalin_5"/>
    <property type="match status" value="1"/>
</dbReference>
<evidence type="ECO:0000313" key="2">
    <source>
        <dbReference type="EMBL" id="RNL83725.1"/>
    </source>
</evidence>
<keyword evidence="3" id="KW-1185">Reference proteome</keyword>
<organism evidence="2 3">
    <name type="scientific">Sinomicrobium pectinilyticum</name>
    <dbReference type="NCBI Taxonomy" id="1084421"/>
    <lineage>
        <taxon>Bacteria</taxon>
        <taxon>Pseudomonadati</taxon>
        <taxon>Bacteroidota</taxon>
        <taxon>Flavobacteriia</taxon>
        <taxon>Flavobacteriales</taxon>
        <taxon>Flavobacteriaceae</taxon>
        <taxon>Sinomicrobium</taxon>
    </lineage>
</organism>
<evidence type="ECO:0000259" key="1">
    <source>
        <dbReference type="Pfam" id="PF13924"/>
    </source>
</evidence>
<reference evidence="2 3" key="1">
    <citation type="submission" date="2018-10" db="EMBL/GenBank/DDBJ databases">
        <title>Sinomicrobium pectinilyticum sp. nov., a pectinase-producing bacterium isolated from alkaline and saline soil, and emended description of the genus Sinomicrobium.</title>
        <authorList>
            <person name="Cheng B."/>
            <person name="Li C."/>
            <person name="Lai Q."/>
            <person name="Du M."/>
            <person name="Shao Z."/>
            <person name="Xu P."/>
            <person name="Yang C."/>
        </authorList>
    </citation>
    <scope>NUCLEOTIDE SEQUENCE [LARGE SCALE GENOMIC DNA]</scope>
    <source>
        <strain evidence="2 3">5DNS001</strain>
    </source>
</reference>
<accession>A0A3N0E7A8</accession>
<feature type="domain" description="Lipocalin-like" evidence="1">
    <location>
        <begin position="11"/>
        <end position="146"/>
    </location>
</feature>
<protein>
    <submittedName>
        <fullName evidence="2">Lipocalin-like domain-containing protein</fullName>
    </submittedName>
</protein>
<dbReference type="Proteomes" id="UP000267469">
    <property type="component" value="Unassembled WGS sequence"/>
</dbReference>
<dbReference type="RefSeq" id="WP_123216775.1">
    <property type="nucleotide sequence ID" value="NZ_RJTM01000102.1"/>
</dbReference>
<evidence type="ECO:0000313" key="3">
    <source>
        <dbReference type="Proteomes" id="UP000267469"/>
    </source>
</evidence>
<dbReference type="OrthoDB" id="118834at2"/>
<name>A0A3N0E7A8_SINP1</name>
<proteinExistence type="predicted"/>
<gene>
    <name evidence="2" type="ORF">ED312_14675</name>
</gene>
<comment type="caution">
    <text evidence="2">The sequence shown here is derived from an EMBL/GenBank/DDBJ whole genome shotgun (WGS) entry which is preliminary data.</text>
</comment>
<dbReference type="AlphaFoldDB" id="A0A3N0E7A8"/>